<evidence type="ECO:0000313" key="4">
    <source>
        <dbReference type="Proteomes" id="UP000507470"/>
    </source>
</evidence>
<dbReference type="InterPro" id="IPR007110">
    <property type="entry name" value="Ig-like_dom"/>
</dbReference>
<evidence type="ECO:0000259" key="2">
    <source>
        <dbReference type="PROSITE" id="PS50835"/>
    </source>
</evidence>
<dbReference type="SUPFAM" id="SSF48726">
    <property type="entry name" value="Immunoglobulin"/>
    <property type="match status" value="2"/>
</dbReference>
<evidence type="ECO:0000256" key="1">
    <source>
        <dbReference type="SAM" id="MobiDB-lite"/>
    </source>
</evidence>
<organism evidence="3 4">
    <name type="scientific">Mytilus coruscus</name>
    <name type="common">Sea mussel</name>
    <dbReference type="NCBI Taxonomy" id="42192"/>
    <lineage>
        <taxon>Eukaryota</taxon>
        <taxon>Metazoa</taxon>
        <taxon>Spiralia</taxon>
        <taxon>Lophotrochozoa</taxon>
        <taxon>Mollusca</taxon>
        <taxon>Bivalvia</taxon>
        <taxon>Autobranchia</taxon>
        <taxon>Pteriomorphia</taxon>
        <taxon>Mytilida</taxon>
        <taxon>Mytiloidea</taxon>
        <taxon>Mytilidae</taxon>
        <taxon>Mytilinae</taxon>
        <taxon>Mytilus</taxon>
    </lineage>
</organism>
<dbReference type="GO" id="GO:0007156">
    <property type="term" value="P:homophilic cell adhesion via plasma membrane adhesion molecules"/>
    <property type="evidence" value="ECO:0007669"/>
    <property type="project" value="TreeGrafter"/>
</dbReference>
<feature type="domain" description="Ig-like" evidence="2">
    <location>
        <begin position="135"/>
        <end position="231"/>
    </location>
</feature>
<dbReference type="GO" id="GO:0043025">
    <property type="term" value="C:neuronal cell body"/>
    <property type="evidence" value="ECO:0007669"/>
    <property type="project" value="TreeGrafter"/>
</dbReference>
<dbReference type="GO" id="GO:0050808">
    <property type="term" value="P:synapse organization"/>
    <property type="evidence" value="ECO:0007669"/>
    <property type="project" value="TreeGrafter"/>
</dbReference>
<name>A0A6J8F3Z6_MYTCO</name>
<dbReference type="Pfam" id="PF07679">
    <property type="entry name" value="I-set"/>
    <property type="match status" value="1"/>
</dbReference>
<dbReference type="OrthoDB" id="10010359at2759"/>
<keyword evidence="4" id="KW-1185">Reference proteome</keyword>
<feature type="region of interest" description="Disordered" evidence="1">
    <location>
        <begin position="1"/>
        <end position="20"/>
    </location>
</feature>
<dbReference type="InterPro" id="IPR050958">
    <property type="entry name" value="Cell_Adh-Cytoskel_Orgn"/>
</dbReference>
<dbReference type="InterPro" id="IPR036179">
    <property type="entry name" value="Ig-like_dom_sf"/>
</dbReference>
<dbReference type="PANTHER" id="PTHR45080:SF38">
    <property type="entry name" value="FI23916P1-RELATED"/>
    <property type="match status" value="1"/>
</dbReference>
<gene>
    <name evidence="3" type="ORF">MCOR_58132</name>
</gene>
<proteinExistence type="predicted"/>
<dbReference type="Proteomes" id="UP000507470">
    <property type="component" value="Unassembled WGS sequence"/>
</dbReference>
<dbReference type="AlphaFoldDB" id="A0A6J8F3Z6"/>
<sequence length="252" mass="27322">MNADEDHRASKQTNDTMRQTATLKPEDYKCILYVPNVEVEVREQTAHFGEELSIQCTVQSDPVHGKVYWEKRNGDEVTSLTSQTKGIRGITIDQPSLTIMFVASTDTGSYTCYAQNSVGVGKSKTTKLNVVAGAPVVNIGSVFYTTVFGVQITLECAVIVDPPVRYVFWHKNINGYLTSIIHVAVGTQGISPTSSSLTIVFPGKSDQGEYICIAVNDLGKRRSLPTLLSVSGDSPRSTNHIALQNIGGCSDS</sequence>
<dbReference type="GO" id="GO:0005886">
    <property type="term" value="C:plasma membrane"/>
    <property type="evidence" value="ECO:0007669"/>
    <property type="project" value="TreeGrafter"/>
</dbReference>
<dbReference type="InterPro" id="IPR013098">
    <property type="entry name" value="Ig_I-set"/>
</dbReference>
<dbReference type="Gene3D" id="2.60.40.10">
    <property type="entry name" value="Immunoglobulins"/>
    <property type="match status" value="2"/>
</dbReference>
<reference evidence="3 4" key="1">
    <citation type="submission" date="2020-06" db="EMBL/GenBank/DDBJ databases">
        <authorList>
            <person name="Li R."/>
            <person name="Bekaert M."/>
        </authorList>
    </citation>
    <scope>NUCLEOTIDE SEQUENCE [LARGE SCALE GENOMIC DNA]</scope>
    <source>
        <strain evidence="4">wild</strain>
    </source>
</reference>
<dbReference type="GO" id="GO:0008046">
    <property type="term" value="F:axon guidance receptor activity"/>
    <property type="evidence" value="ECO:0007669"/>
    <property type="project" value="TreeGrafter"/>
</dbReference>
<dbReference type="PROSITE" id="PS50835">
    <property type="entry name" value="IG_LIKE"/>
    <property type="match status" value="2"/>
</dbReference>
<dbReference type="EMBL" id="CACVKT020010429">
    <property type="protein sequence ID" value="CAC5426426.1"/>
    <property type="molecule type" value="Genomic_DNA"/>
</dbReference>
<dbReference type="GO" id="GO:0030424">
    <property type="term" value="C:axon"/>
    <property type="evidence" value="ECO:0007669"/>
    <property type="project" value="TreeGrafter"/>
</dbReference>
<dbReference type="CDD" id="cd00096">
    <property type="entry name" value="Ig"/>
    <property type="match status" value="1"/>
</dbReference>
<accession>A0A6J8F3Z6</accession>
<feature type="compositionally biased region" description="Polar residues" evidence="1">
    <location>
        <begin position="11"/>
        <end position="20"/>
    </location>
</feature>
<evidence type="ECO:0000313" key="3">
    <source>
        <dbReference type="EMBL" id="CAC5426426.1"/>
    </source>
</evidence>
<protein>
    <recommendedName>
        <fullName evidence="2">Ig-like domain-containing protein</fullName>
    </recommendedName>
</protein>
<dbReference type="Pfam" id="PF13927">
    <property type="entry name" value="Ig_3"/>
    <property type="match status" value="1"/>
</dbReference>
<dbReference type="InterPro" id="IPR003599">
    <property type="entry name" value="Ig_sub"/>
</dbReference>
<dbReference type="SMART" id="SM00408">
    <property type="entry name" value="IGc2"/>
    <property type="match status" value="2"/>
</dbReference>
<feature type="domain" description="Ig-like" evidence="2">
    <location>
        <begin position="35"/>
        <end position="129"/>
    </location>
</feature>
<dbReference type="PANTHER" id="PTHR45080">
    <property type="entry name" value="CONTACTIN 5"/>
    <property type="match status" value="1"/>
</dbReference>
<dbReference type="SMART" id="SM00409">
    <property type="entry name" value="IG"/>
    <property type="match status" value="2"/>
</dbReference>
<dbReference type="InterPro" id="IPR003598">
    <property type="entry name" value="Ig_sub2"/>
</dbReference>
<dbReference type="InterPro" id="IPR013783">
    <property type="entry name" value="Ig-like_fold"/>
</dbReference>